<feature type="region of interest" description="Disordered" evidence="1">
    <location>
        <begin position="1"/>
        <end position="62"/>
    </location>
</feature>
<dbReference type="EMBL" id="BAAAVT010000020">
    <property type="protein sequence ID" value="GAA3073735.1"/>
    <property type="molecule type" value="Genomic_DNA"/>
</dbReference>
<evidence type="ECO:0000313" key="4">
    <source>
        <dbReference type="Proteomes" id="UP001500236"/>
    </source>
</evidence>
<dbReference type="RefSeq" id="WP_344683304.1">
    <property type="nucleotide sequence ID" value="NZ_BAAAVT010000020.1"/>
</dbReference>
<sequence>MLPPTALEDRFRGSSAGSSEIPGAGAGALEAGEGGQSPTAVETGAAPSADQTDAADDAEAGEARAMERIAGVPTGAWATVGLFLLGTLGWILYFFGWRPGRSS</sequence>
<organism evidence="3 4">
    <name type="scientific">Nesterenkonia aethiopica</name>
    <dbReference type="NCBI Taxonomy" id="269144"/>
    <lineage>
        <taxon>Bacteria</taxon>
        <taxon>Bacillati</taxon>
        <taxon>Actinomycetota</taxon>
        <taxon>Actinomycetes</taxon>
        <taxon>Micrococcales</taxon>
        <taxon>Micrococcaceae</taxon>
        <taxon>Nesterenkonia</taxon>
    </lineage>
</organism>
<keyword evidence="2" id="KW-0472">Membrane</keyword>
<dbReference type="Proteomes" id="UP001500236">
    <property type="component" value="Unassembled WGS sequence"/>
</dbReference>
<keyword evidence="2" id="KW-1133">Transmembrane helix</keyword>
<evidence type="ECO:0000256" key="2">
    <source>
        <dbReference type="SAM" id="Phobius"/>
    </source>
</evidence>
<evidence type="ECO:0000256" key="1">
    <source>
        <dbReference type="SAM" id="MobiDB-lite"/>
    </source>
</evidence>
<keyword evidence="2" id="KW-0812">Transmembrane</keyword>
<accession>A0ABP6M587</accession>
<feature type="transmembrane region" description="Helical" evidence="2">
    <location>
        <begin position="76"/>
        <end position="95"/>
    </location>
</feature>
<keyword evidence="4" id="KW-1185">Reference proteome</keyword>
<reference evidence="4" key="1">
    <citation type="journal article" date="2019" name="Int. J. Syst. Evol. Microbiol.">
        <title>The Global Catalogue of Microorganisms (GCM) 10K type strain sequencing project: providing services to taxonomists for standard genome sequencing and annotation.</title>
        <authorList>
            <consortium name="The Broad Institute Genomics Platform"/>
            <consortium name="The Broad Institute Genome Sequencing Center for Infectious Disease"/>
            <person name="Wu L."/>
            <person name="Ma J."/>
        </authorList>
    </citation>
    <scope>NUCLEOTIDE SEQUENCE [LARGE SCALE GENOMIC DNA]</scope>
    <source>
        <strain evidence="4">JCM 14309</strain>
    </source>
</reference>
<protein>
    <submittedName>
        <fullName evidence="3">Uncharacterized protein</fullName>
    </submittedName>
</protein>
<comment type="caution">
    <text evidence="3">The sequence shown here is derived from an EMBL/GenBank/DDBJ whole genome shotgun (WGS) entry which is preliminary data.</text>
</comment>
<gene>
    <name evidence="3" type="ORF">GCM10010529_27080</name>
</gene>
<proteinExistence type="predicted"/>
<evidence type="ECO:0000313" key="3">
    <source>
        <dbReference type="EMBL" id="GAA3073735.1"/>
    </source>
</evidence>
<name>A0ABP6M587_9MICC</name>